<comment type="caution">
    <text evidence="2">The sequence shown here is derived from an EMBL/GenBank/DDBJ whole genome shotgun (WGS) entry which is preliminary data.</text>
</comment>
<proteinExistence type="predicted"/>
<dbReference type="AlphaFoldDB" id="A0A8J2R4U7"/>
<gene>
    <name evidence="2" type="ORF">DCHRY22_LOCUS11924</name>
</gene>
<feature type="signal peptide" evidence="1">
    <location>
        <begin position="1"/>
        <end position="18"/>
    </location>
</feature>
<evidence type="ECO:0000313" key="2">
    <source>
        <dbReference type="EMBL" id="CAG9576175.1"/>
    </source>
</evidence>
<dbReference type="SMART" id="SM00700">
    <property type="entry name" value="JHBP"/>
    <property type="match status" value="1"/>
</dbReference>
<feature type="chain" id="PRO_5035208511" evidence="1">
    <location>
        <begin position="19"/>
        <end position="233"/>
    </location>
</feature>
<dbReference type="Proteomes" id="UP000789524">
    <property type="component" value="Unassembled WGS sequence"/>
</dbReference>
<keyword evidence="3" id="KW-1185">Reference proteome</keyword>
<dbReference type="InterPro" id="IPR038606">
    <property type="entry name" value="To_sf"/>
</dbReference>
<dbReference type="OrthoDB" id="7339216at2759"/>
<dbReference type="InterPro" id="IPR010562">
    <property type="entry name" value="Haemolymph_juvenile_hormone-bd"/>
</dbReference>
<accession>A0A8J2R4U7</accession>
<dbReference type="Pfam" id="PF06585">
    <property type="entry name" value="JHBP"/>
    <property type="match status" value="1"/>
</dbReference>
<protein>
    <submittedName>
        <fullName evidence="2">(African queen) hypothetical protein</fullName>
    </submittedName>
</protein>
<dbReference type="Gene3D" id="3.15.10.30">
    <property type="entry name" value="Haemolymph juvenile hormone binding protein"/>
    <property type="match status" value="1"/>
</dbReference>
<organism evidence="2 3">
    <name type="scientific">Danaus chrysippus</name>
    <name type="common">African queen</name>
    <dbReference type="NCBI Taxonomy" id="151541"/>
    <lineage>
        <taxon>Eukaryota</taxon>
        <taxon>Metazoa</taxon>
        <taxon>Ecdysozoa</taxon>
        <taxon>Arthropoda</taxon>
        <taxon>Hexapoda</taxon>
        <taxon>Insecta</taxon>
        <taxon>Pterygota</taxon>
        <taxon>Neoptera</taxon>
        <taxon>Endopterygota</taxon>
        <taxon>Lepidoptera</taxon>
        <taxon>Glossata</taxon>
        <taxon>Ditrysia</taxon>
        <taxon>Papilionoidea</taxon>
        <taxon>Nymphalidae</taxon>
        <taxon>Danainae</taxon>
        <taxon>Danaini</taxon>
        <taxon>Danaina</taxon>
        <taxon>Danaus</taxon>
        <taxon>Anosia</taxon>
    </lineage>
</organism>
<sequence length="233" mass="25517">MMKFQLFALLLVIAAASAKPSFSDVSIVDESSDRQQRIIVEGQIRRIIQQIREGIQKAGLDPLEVERAEYEDSPIPFLVEIKAFIENLKFNGLSNIVIHNLNYSLIFNRLRMDLSLPAIRLSIGDSGIEASVFGNSLEGQLKGSVAIISLRLATEVRVNIGIISGISIRSISINLSLGGIESDVSISLLGNDLSDEVNVLLGESIPKFFSENAASINKFLEDLIKGLLDRSSF</sequence>
<evidence type="ECO:0000313" key="3">
    <source>
        <dbReference type="Proteomes" id="UP000789524"/>
    </source>
</evidence>
<dbReference type="PANTHER" id="PTHR11008:SF29">
    <property type="entry name" value="IP17226P"/>
    <property type="match status" value="1"/>
</dbReference>
<dbReference type="EMBL" id="CAKASE010000074">
    <property type="protein sequence ID" value="CAG9576175.1"/>
    <property type="molecule type" value="Genomic_DNA"/>
</dbReference>
<name>A0A8J2R4U7_9NEOP</name>
<dbReference type="GO" id="GO:0005615">
    <property type="term" value="C:extracellular space"/>
    <property type="evidence" value="ECO:0007669"/>
    <property type="project" value="TreeGrafter"/>
</dbReference>
<reference evidence="2" key="1">
    <citation type="submission" date="2021-09" db="EMBL/GenBank/DDBJ databases">
        <authorList>
            <person name="Martin H S."/>
        </authorList>
    </citation>
    <scope>NUCLEOTIDE SEQUENCE</scope>
</reference>
<keyword evidence="1" id="KW-0732">Signal</keyword>
<evidence type="ECO:0000256" key="1">
    <source>
        <dbReference type="SAM" id="SignalP"/>
    </source>
</evidence>
<dbReference type="PANTHER" id="PTHR11008">
    <property type="entry name" value="PROTEIN TAKEOUT-LIKE PROTEIN"/>
    <property type="match status" value="1"/>
</dbReference>